<proteinExistence type="predicted"/>
<evidence type="ECO:0000313" key="3">
    <source>
        <dbReference type="Proteomes" id="UP000282613"/>
    </source>
</evidence>
<dbReference type="EMBL" id="UYRS01019392">
    <property type="protein sequence ID" value="VDK45075.1"/>
    <property type="molecule type" value="Genomic_DNA"/>
</dbReference>
<evidence type="ECO:0000313" key="2">
    <source>
        <dbReference type="EMBL" id="VDK45075.1"/>
    </source>
</evidence>
<dbReference type="AlphaFoldDB" id="A0A0R3WFS3"/>
<reference evidence="4" key="1">
    <citation type="submission" date="2017-02" db="UniProtKB">
        <authorList>
            <consortium name="WormBaseParasite"/>
        </authorList>
    </citation>
    <scope>IDENTIFICATION</scope>
</reference>
<dbReference type="Proteomes" id="UP000282613">
    <property type="component" value="Unassembled WGS sequence"/>
</dbReference>
<keyword evidence="3" id="KW-1185">Reference proteome</keyword>
<evidence type="ECO:0000256" key="1">
    <source>
        <dbReference type="SAM" id="MobiDB-lite"/>
    </source>
</evidence>
<accession>A0A0R3WFS3</accession>
<sequence>MTQLTQFLKLYDAPNPAIVAAAVAAAANAVDSTSLRHQQHQHLQQQQQQPQEQQQQQHQHQHLRSGGGRSAPLQPELVGQSGIRDCDHPSAESAFCLPVAKEQKSPISLAVEAITAIGCIHF</sequence>
<evidence type="ECO:0000313" key="4">
    <source>
        <dbReference type="WBParaSite" id="TASK_0000971601-mRNA-1"/>
    </source>
</evidence>
<feature type="compositionally biased region" description="Low complexity" evidence="1">
    <location>
        <begin position="41"/>
        <end position="58"/>
    </location>
</feature>
<feature type="region of interest" description="Disordered" evidence="1">
    <location>
        <begin position="30"/>
        <end position="85"/>
    </location>
</feature>
<dbReference type="WBParaSite" id="TASK_0000971601-mRNA-1">
    <property type="protein sequence ID" value="TASK_0000971601-mRNA-1"/>
    <property type="gene ID" value="TASK_0000971601"/>
</dbReference>
<dbReference type="STRING" id="60517.A0A0R3WFS3"/>
<protein>
    <submittedName>
        <fullName evidence="2 4">Uncharacterized protein</fullName>
    </submittedName>
</protein>
<organism evidence="4">
    <name type="scientific">Taenia asiatica</name>
    <name type="common">Asian tapeworm</name>
    <dbReference type="NCBI Taxonomy" id="60517"/>
    <lineage>
        <taxon>Eukaryota</taxon>
        <taxon>Metazoa</taxon>
        <taxon>Spiralia</taxon>
        <taxon>Lophotrochozoa</taxon>
        <taxon>Platyhelminthes</taxon>
        <taxon>Cestoda</taxon>
        <taxon>Eucestoda</taxon>
        <taxon>Cyclophyllidea</taxon>
        <taxon>Taeniidae</taxon>
        <taxon>Taenia</taxon>
    </lineage>
</organism>
<reference evidence="2 3" key="2">
    <citation type="submission" date="2018-11" db="EMBL/GenBank/DDBJ databases">
        <authorList>
            <consortium name="Pathogen Informatics"/>
        </authorList>
    </citation>
    <scope>NUCLEOTIDE SEQUENCE [LARGE SCALE GENOMIC DNA]</scope>
</reference>
<name>A0A0R3WFS3_TAEAS</name>
<gene>
    <name evidence="2" type="ORF">TASK_LOCUS9717</name>
</gene>